<protein>
    <recommendedName>
        <fullName evidence="1">BstA-like C-terminal domain-containing protein</fullName>
    </recommendedName>
</protein>
<dbReference type="Pfam" id="PF26567">
    <property type="entry name" value="BstA_C"/>
    <property type="match status" value="1"/>
</dbReference>
<dbReference type="EMBL" id="CP118246">
    <property type="protein sequence ID" value="WDR04397.1"/>
    <property type="molecule type" value="Genomic_DNA"/>
</dbReference>
<reference evidence="2 3" key="1">
    <citation type="submission" date="2023-02" db="EMBL/GenBank/DDBJ databases">
        <title>Devosia algicola sp. nov., isolated from the phycosphere of marine algae.</title>
        <authorList>
            <person name="Kim J.M."/>
            <person name="Lee J.K."/>
            <person name="Choi B.J."/>
            <person name="Bayburt H."/>
            <person name="Jeon C.O."/>
        </authorList>
    </citation>
    <scope>NUCLEOTIDE SEQUENCE [LARGE SCALE GENOMIC DNA]</scope>
    <source>
        <strain evidence="2 3">G20-9</strain>
    </source>
</reference>
<evidence type="ECO:0000259" key="1">
    <source>
        <dbReference type="Pfam" id="PF26567"/>
    </source>
</evidence>
<sequence>MALIAPLEIMGYTLPERMLPDISHGQMFCKWLRDAHGIDTDALPKYWHMYEDGRRIQAKAYPNALLESWRAHFHNEWLPKRSMDYFKSRDGVALQYLPKLLPAPIAA</sequence>
<gene>
    <name evidence="2" type="ORF">PSQ19_14510</name>
</gene>
<organism evidence="2 3">
    <name type="scientific">Devosia algicola</name>
    <dbReference type="NCBI Taxonomy" id="3026418"/>
    <lineage>
        <taxon>Bacteria</taxon>
        <taxon>Pseudomonadati</taxon>
        <taxon>Pseudomonadota</taxon>
        <taxon>Alphaproteobacteria</taxon>
        <taxon>Hyphomicrobiales</taxon>
        <taxon>Devosiaceae</taxon>
        <taxon>Devosia</taxon>
    </lineage>
</organism>
<dbReference type="Proteomes" id="UP001220530">
    <property type="component" value="Chromosome"/>
</dbReference>
<evidence type="ECO:0000313" key="3">
    <source>
        <dbReference type="Proteomes" id="UP001220530"/>
    </source>
</evidence>
<feature type="domain" description="BstA-like C-terminal" evidence="1">
    <location>
        <begin position="2"/>
        <end position="90"/>
    </location>
</feature>
<accession>A0ABY7YT67</accession>
<proteinExistence type="predicted"/>
<keyword evidence="3" id="KW-1185">Reference proteome</keyword>
<dbReference type="RefSeq" id="WP_282220779.1">
    <property type="nucleotide sequence ID" value="NZ_CP118246.1"/>
</dbReference>
<evidence type="ECO:0000313" key="2">
    <source>
        <dbReference type="EMBL" id="WDR04397.1"/>
    </source>
</evidence>
<dbReference type="InterPro" id="IPR058744">
    <property type="entry name" value="BstA-like_C"/>
</dbReference>
<name>A0ABY7YT67_9HYPH</name>